<dbReference type="InterPro" id="IPR001279">
    <property type="entry name" value="Metallo-B-lactamas"/>
</dbReference>
<keyword evidence="3" id="KW-1185">Reference proteome</keyword>
<feature type="domain" description="Metallo-beta-lactamase" evidence="1">
    <location>
        <begin position="45"/>
        <end position="224"/>
    </location>
</feature>
<dbReference type="Gene3D" id="3.60.15.10">
    <property type="entry name" value="Ribonuclease Z/Hydroxyacylglutathione hydrolase-like"/>
    <property type="match status" value="1"/>
</dbReference>
<sequence length="256" mass="27198">MLLTVLGCSGSLPGPDAPASGYLLEAEGFLMAVELGPGTLAELQSRRDPFQLDALAFSHLHADHCSDFASLSVLRRYHPRPSRDPRAHRLPVHAPSTAPHRFAMAYATSEAELPEIDHSDVFEFLPWTPGPVEIGPFTVRTAVAAHPCEAYSIAITHDGRTLVYTGDTGPNPALTALTAGAHVLLTEASWTHADDRPADLHLSGTQAGELAEAAGVERALVTHIPPWADGEAIMAEVGATYSGAAERVEQGVTYTI</sequence>
<gene>
    <name evidence="2" type="ORF">ACFPM7_18195</name>
</gene>
<dbReference type="Proteomes" id="UP001596157">
    <property type="component" value="Unassembled WGS sequence"/>
</dbReference>
<comment type="caution">
    <text evidence="2">The sequence shown here is derived from an EMBL/GenBank/DDBJ whole genome shotgun (WGS) entry which is preliminary data.</text>
</comment>
<dbReference type="Pfam" id="PF12706">
    <property type="entry name" value="Lactamase_B_2"/>
    <property type="match status" value="1"/>
</dbReference>
<reference evidence="3" key="1">
    <citation type="journal article" date="2019" name="Int. J. Syst. Evol. Microbiol.">
        <title>The Global Catalogue of Microorganisms (GCM) 10K type strain sequencing project: providing services to taxonomists for standard genome sequencing and annotation.</title>
        <authorList>
            <consortium name="The Broad Institute Genomics Platform"/>
            <consortium name="The Broad Institute Genome Sequencing Center for Infectious Disease"/>
            <person name="Wu L."/>
            <person name="Ma J."/>
        </authorList>
    </citation>
    <scope>NUCLEOTIDE SEQUENCE [LARGE SCALE GENOMIC DNA]</scope>
    <source>
        <strain evidence="3">CCUG 59778</strain>
    </source>
</reference>
<dbReference type="EMBL" id="JBHSKF010000009">
    <property type="protein sequence ID" value="MFC5288988.1"/>
    <property type="molecule type" value="Genomic_DNA"/>
</dbReference>
<dbReference type="PANTHER" id="PTHR46018">
    <property type="entry name" value="ZINC PHOSPHODIESTERASE ELAC PROTEIN 1"/>
    <property type="match status" value="1"/>
</dbReference>
<dbReference type="CDD" id="cd07716">
    <property type="entry name" value="RNaseZ_short-form-like_MBL-fold"/>
    <property type="match status" value="1"/>
</dbReference>
<protein>
    <submittedName>
        <fullName evidence="2">MBL fold metallo-hydrolase</fullName>
    </submittedName>
</protein>
<accession>A0ABW0ERJ0</accession>
<evidence type="ECO:0000313" key="2">
    <source>
        <dbReference type="EMBL" id="MFC5288988.1"/>
    </source>
</evidence>
<dbReference type="InterPro" id="IPR036866">
    <property type="entry name" value="RibonucZ/Hydroxyglut_hydro"/>
</dbReference>
<evidence type="ECO:0000313" key="3">
    <source>
        <dbReference type="Proteomes" id="UP001596157"/>
    </source>
</evidence>
<organism evidence="2 3">
    <name type="scientific">Actinokineospora guangxiensis</name>
    <dbReference type="NCBI Taxonomy" id="1490288"/>
    <lineage>
        <taxon>Bacteria</taxon>
        <taxon>Bacillati</taxon>
        <taxon>Actinomycetota</taxon>
        <taxon>Actinomycetes</taxon>
        <taxon>Pseudonocardiales</taxon>
        <taxon>Pseudonocardiaceae</taxon>
        <taxon>Actinokineospora</taxon>
    </lineage>
</organism>
<evidence type="ECO:0000259" key="1">
    <source>
        <dbReference type="Pfam" id="PF12706"/>
    </source>
</evidence>
<proteinExistence type="predicted"/>
<name>A0ABW0ERJ0_9PSEU</name>
<dbReference type="PANTHER" id="PTHR46018:SF4">
    <property type="entry name" value="METALLO-HYDROLASE YHFI-RELATED"/>
    <property type="match status" value="1"/>
</dbReference>
<dbReference type="SUPFAM" id="SSF56281">
    <property type="entry name" value="Metallo-hydrolase/oxidoreductase"/>
    <property type="match status" value="1"/>
</dbReference>
<dbReference type="RefSeq" id="WP_378248835.1">
    <property type="nucleotide sequence ID" value="NZ_JBHSKF010000009.1"/>
</dbReference>